<sequence>MRGMIILCAAFVFFFALHAFAQVSIDLPTNFAGFSSQSLKTTIENIVRIVLGFVGFIFLLLIMYGGFVWMLSAGDERKISQAKKIIVSAVVGLIITLSAYAIASFIIRSFGVAVNNGGGGPGGGPGGYGYALGGGVLESHYPARNASDVPRNTNIYVTFKEAMNVATICSGISVNSANVKITEDQNKVPADANDTDNDNLLEGVGCASTSAANTTFKFDPPANLGLNSENVVYKVTLTTAIETVAAPGRPAMPYGYNWQFTVGTVIDTTPPRVTSVIPYIASSSPRNSLVQINFSEPVDPSLASGLTSATPPFDNITVTDTTTNTIVEGSYLSGNQYRTTEFVSNDLCGQNSCGGNVYCLPGPTVPVLTLALDGVVTTDITDMANNQLDQDPVTPLNQDFTWQFETNDTIDLSPPLMTTRTPVNTSIGADLSLPVEAEFDKVLSSSSVNSSNAGLSRGAFTDDVPFWVYTQNIDTNGDNVADVSKIIINHDTFTPLIPYHPGVSSNIKDTRQNCYFPAACDADGDGVADASCSAF</sequence>
<feature type="signal peptide" evidence="3">
    <location>
        <begin position="1"/>
        <end position="21"/>
    </location>
</feature>
<dbReference type="EMBL" id="MHKK01000060">
    <property type="protein sequence ID" value="OGY88598.1"/>
    <property type="molecule type" value="Genomic_DNA"/>
</dbReference>
<feature type="transmembrane region" description="Helical" evidence="2">
    <location>
        <begin position="85"/>
        <end position="107"/>
    </location>
</feature>
<proteinExistence type="predicted"/>
<keyword evidence="2" id="KW-0472">Membrane</keyword>
<evidence type="ECO:0000313" key="6">
    <source>
        <dbReference type="Proteomes" id="UP000177817"/>
    </source>
</evidence>
<keyword evidence="2" id="KW-0812">Transmembrane</keyword>
<comment type="caution">
    <text evidence="5">The sequence shown here is derived from an EMBL/GenBank/DDBJ whole genome shotgun (WGS) entry which is preliminary data.</text>
</comment>
<organism evidence="5 6">
    <name type="scientific">Candidatus Komeilibacteria bacterium RIFCSPHIGHO2_01_FULL_52_14</name>
    <dbReference type="NCBI Taxonomy" id="1798549"/>
    <lineage>
        <taxon>Bacteria</taxon>
        <taxon>Candidatus Komeiliibacteriota</taxon>
    </lineage>
</organism>
<dbReference type="InterPro" id="IPR032812">
    <property type="entry name" value="SbsA_Ig"/>
</dbReference>
<evidence type="ECO:0000256" key="2">
    <source>
        <dbReference type="SAM" id="Phobius"/>
    </source>
</evidence>
<dbReference type="InterPro" id="IPR043993">
    <property type="entry name" value="T4SS_pilin"/>
</dbReference>
<accession>A0A1G2BH86</accession>
<protein>
    <recommendedName>
        <fullName evidence="4">SbsA Ig-like domain-containing protein</fullName>
    </recommendedName>
</protein>
<evidence type="ECO:0000256" key="3">
    <source>
        <dbReference type="SAM" id="SignalP"/>
    </source>
</evidence>
<feature type="domain" description="SbsA Ig-like" evidence="4">
    <location>
        <begin position="137"/>
        <end position="261"/>
    </location>
</feature>
<keyword evidence="1 3" id="KW-0732">Signal</keyword>
<dbReference type="AlphaFoldDB" id="A0A1G2BH86"/>
<gene>
    <name evidence="5" type="ORF">A2677_02765</name>
</gene>
<feature type="transmembrane region" description="Helical" evidence="2">
    <location>
        <begin position="45"/>
        <end position="73"/>
    </location>
</feature>
<dbReference type="Pfam" id="PF18895">
    <property type="entry name" value="T4SS_pilin"/>
    <property type="match status" value="1"/>
</dbReference>
<reference evidence="5 6" key="1">
    <citation type="journal article" date="2016" name="Nat. Commun.">
        <title>Thousands of microbial genomes shed light on interconnected biogeochemical processes in an aquifer system.</title>
        <authorList>
            <person name="Anantharaman K."/>
            <person name="Brown C.T."/>
            <person name="Hug L.A."/>
            <person name="Sharon I."/>
            <person name="Castelle C.J."/>
            <person name="Probst A.J."/>
            <person name="Thomas B.C."/>
            <person name="Singh A."/>
            <person name="Wilkins M.J."/>
            <person name="Karaoz U."/>
            <person name="Brodie E.L."/>
            <person name="Williams K.H."/>
            <person name="Hubbard S.S."/>
            <person name="Banfield J.F."/>
        </authorList>
    </citation>
    <scope>NUCLEOTIDE SEQUENCE [LARGE SCALE GENOMIC DNA]</scope>
</reference>
<keyword evidence="2" id="KW-1133">Transmembrane helix</keyword>
<dbReference type="Proteomes" id="UP000177817">
    <property type="component" value="Unassembled WGS sequence"/>
</dbReference>
<evidence type="ECO:0000256" key="1">
    <source>
        <dbReference type="ARBA" id="ARBA00022729"/>
    </source>
</evidence>
<evidence type="ECO:0000313" key="5">
    <source>
        <dbReference type="EMBL" id="OGY88598.1"/>
    </source>
</evidence>
<feature type="chain" id="PRO_5009582064" description="SbsA Ig-like domain-containing protein" evidence="3">
    <location>
        <begin position="22"/>
        <end position="535"/>
    </location>
</feature>
<evidence type="ECO:0000259" key="4">
    <source>
        <dbReference type="Pfam" id="PF13205"/>
    </source>
</evidence>
<name>A0A1G2BH86_9BACT</name>
<dbReference type="Pfam" id="PF13205">
    <property type="entry name" value="Big_5"/>
    <property type="match status" value="1"/>
</dbReference>